<dbReference type="Proteomes" id="UP000266861">
    <property type="component" value="Unassembled WGS sequence"/>
</dbReference>
<organism evidence="1 2">
    <name type="scientific">Diversispora epigaea</name>
    <dbReference type="NCBI Taxonomy" id="1348612"/>
    <lineage>
        <taxon>Eukaryota</taxon>
        <taxon>Fungi</taxon>
        <taxon>Fungi incertae sedis</taxon>
        <taxon>Mucoromycota</taxon>
        <taxon>Glomeromycotina</taxon>
        <taxon>Glomeromycetes</taxon>
        <taxon>Diversisporales</taxon>
        <taxon>Diversisporaceae</taxon>
        <taxon>Diversispora</taxon>
    </lineage>
</organism>
<dbReference type="OrthoDB" id="5966500at2759"/>
<accession>A0A397IB05</accession>
<dbReference type="EMBL" id="PQFF01000216">
    <property type="protein sequence ID" value="RHZ73031.1"/>
    <property type="molecule type" value="Genomic_DNA"/>
</dbReference>
<evidence type="ECO:0000313" key="2">
    <source>
        <dbReference type="Proteomes" id="UP000266861"/>
    </source>
</evidence>
<name>A0A397IB05_9GLOM</name>
<keyword evidence="2" id="KW-1185">Reference proteome</keyword>
<proteinExistence type="predicted"/>
<gene>
    <name evidence="1" type="ORF">Glove_233g22</name>
</gene>
<comment type="caution">
    <text evidence="1">The sequence shown here is derived from an EMBL/GenBank/DDBJ whole genome shotgun (WGS) entry which is preliminary data.</text>
</comment>
<protein>
    <submittedName>
        <fullName evidence="1">Uncharacterized protein</fullName>
    </submittedName>
</protein>
<sequence length="155" mass="17805">MLNDLDSFKLENDLIFNSDHKNNETHGSITYILPSRPFADQAHDNYLMIDILDNNVMSQLKIDENQRNISKSQKQEFFLFSHSNKLHPQSSYISRYIHTLHIHDLLEEIKSGKSPDPNLLKFNESTTSRISTHSLDGETEIQSGLKNGIQTCVMS</sequence>
<reference evidence="1 2" key="1">
    <citation type="submission" date="2018-08" db="EMBL/GenBank/DDBJ databases">
        <title>Genome and evolution of the arbuscular mycorrhizal fungus Diversispora epigaea (formerly Glomus versiforme) and its bacterial endosymbionts.</title>
        <authorList>
            <person name="Sun X."/>
            <person name="Fei Z."/>
            <person name="Harrison M."/>
        </authorList>
    </citation>
    <scope>NUCLEOTIDE SEQUENCE [LARGE SCALE GENOMIC DNA]</scope>
    <source>
        <strain evidence="1 2">IT104</strain>
    </source>
</reference>
<dbReference type="AlphaFoldDB" id="A0A397IB05"/>
<evidence type="ECO:0000313" key="1">
    <source>
        <dbReference type="EMBL" id="RHZ73031.1"/>
    </source>
</evidence>